<gene>
    <name evidence="1" type="ORF">A2845_04480</name>
</gene>
<evidence type="ECO:0008006" key="3">
    <source>
        <dbReference type="Google" id="ProtNLM"/>
    </source>
</evidence>
<dbReference type="EMBL" id="MHLI01000017">
    <property type="protein sequence ID" value="OGZ04962.1"/>
    <property type="molecule type" value="Genomic_DNA"/>
</dbReference>
<comment type="caution">
    <text evidence="1">The sequence shown here is derived from an EMBL/GenBank/DDBJ whole genome shotgun (WGS) entry which is preliminary data.</text>
</comment>
<dbReference type="Proteomes" id="UP000177122">
    <property type="component" value="Unassembled WGS sequence"/>
</dbReference>
<dbReference type="AlphaFoldDB" id="A0A1G2CUQ4"/>
<dbReference type="InterPro" id="IPR003735">
    <property type="entry name" value="Metal_Tscrpt_repr"/>
</dbReference>
<evidence type="ECO:0000313" key="2">
    <source>
        <dbReference type="Proteomes" id="UP000177122"/>
    </source>
</evidence>
<sequence length="96" mass="10776">MKKTAEVTPRDLAREALLHRLNRIQGQIEGIKRSIETSKQDNCLTNLGQVKAVHSAVKHFAEAYVETYALSCARKEGVSTKFENNIRTIIASAYLM</sequence>
<dbReference type="Pfam" id="PF02583">
    <property type="entry name" value="Trns_repr_metal"/>
    <property type="match status" value="1"/>
</dbReference>
<evidence type="ECO:0000313" key="1">
    <source>
        <dbReference type="EMBL" id="OGZ04962.1"/>
    </source>
</evidence>
<name>A0A1G2CUQ4_9BACT</name>
<dbReference type="GO" id="GO:0046872">
    <property type="term" value="F:metal ion binding"/>
    <property type="evidence" value="ECO:0007669"/>
    <property type="project" value="InterPro"/>
</dbReference>
<dbReference type="InterPro" id="IPR038390">
    <property type="entry name" value="Metal_Tscrpt_repr_sf"/>
</dbReference>
<protein>
    <recommendedName>
        <fullName evidence="3">Transcriptional regulator</fullName>
    </recommendedName>
</protein>
<dbReference type="GO" id="GO:0003677">
    <property type="term" value="F:DNA binding"/>
    <property type="evidence" value="ECO:0007669"/>
    <property type="project" value="InterPro"/>
</dbReference>
<dbReference type="GO" id="GO:0045892">
    <property type="term" value="P:negative regulation of DNA-templated transcription"/>
    <property type="evidence" value="ECO:0007669"/>
    <property type="project" value="UniProtKB-ARBA"/>
</dbReference>
<organism evidence="1 2">
    <name type="scientific">Candidatus Lloydbacteria bacterium RIFCSPHIGHO2_01_FULL_49_22</name>
    <dbReference type="NCBI Taxonomy" id="1798658"/>
    <lineage>
        <taxon>Bacteria</taxon>
        <taxon>Candidatus Lloydiibacteriota</taxon>
    </lineage>
</organism>
<dbReference type="Gene3D" id="1.20.58.1000">
    <property type="entry name" value="Metal-sensitive repressor, helix protomer"/>
    <property type="match status" value="1"/>
</dbReference>
<accession>A0A1G2CUQ4</accession>
<reference evidence="1 2" key="1">
    <citation type="journal article" date="2016" name="Nat. Commun.">
        <title>Thousands of microbial genomes shed light on interconnected biogeochemical processes in an aquifer system.</title>
        <authorList>
            <person name="Anantharaman K."/>
            <person name="Brown C.T."/>
            <person name="Hug L.A."/>
            <person name="Sharon I."/>
            <person name="Castelle C.J."/>
            <person name="Probst A.J."/>
            <person name="Thomas B.C."/>
            <person name="Singh A."/>
            <person name="Wilkins M.J."/>
            <person name="Karaoz U."/>
            <person name="Brodie E.L."/>
            <person name="Williams K.H."/>
            <person name="Hubbard S.S."/>
            <person name="Banfield J.F."/>
        </authorList>
    </citation>
    <scope>NUCLEOTIDE SEQUENCE [LARGE SCALE GENOMIC DNA]</scope>
</reference>
<proteinExistence type="predicted"/>